<keyword evidence="2" id="KW-0472">Membrane</keyword>
<feature type="domain" description="HAMP" evidence="3">
    <location>
        <begin position="188"/>
        <end position="240"/>
    </location>
</feature>
<dbReference type="Gene3D" id="6.10.340.10">
    <property type="match status" value="1"/>
</dbReference>
<comment type="caution">
    <text evidence="4">The sequence shown here is derived from an EMBL/GenBank/DDBJ whole genome shotgun (WGS) entry which is preliminary data.</text>
</comment>
<reference evidence="4 5" key="1">
    <citation type="journal article" date="2016" name="Nat. Commun.">
        <title>Thousands of microbial genomes shed light on interconnected biogeochemical processes in an aquifer system.</title>
        <authorList>
            <person name="Anantharaman K."/>
            <person name="Brown C.T."/>
            <person name="Hug L.A."/>
            <person name="Sharon I."/>
            <person name="Castelle C.J."/>
            <person name="Probst A.J."/>
            <person name="Thomas B.C."/>
            <person name="Singh A."/>
            <person name="Wilkins M.J."/>
            <person name="Karaoz U."/>
            <person name="Brodie E.L."/>
            <person name="Williams K.H."/>
            <person name="Hubbard S.S."/>
            <person name="Banfield J.F."/>
        </authorList>
    </citation>
    <scope>NUCLEOTIDE SEQUENCE [LARGE SCALE GENOMIC DNA]</scope>
</reference>
<dbReference type="EMBL" id="MHMW01000024">
    <property type="protein sequence ID" value="OGZ33846.1"/>
    <property type="molecule type" value="Genomic_DNA"/>
</dbReference>
<feature type="transmembrane region" description="Helical" evidence="2">
    <location>
        <begin position="173"/>
        <end position="191"/>
    </location>
</feature>
<feature type="coiled-coil region" evidence="1">
    <location>
        <begin position="232"/>
        <end position="312"/>
    </location>
</feature>
<organism evidence="4 5">
    <name type="scientific">Candidatus Portnoybacteria bacterium RBG_19FT_COMBO_36_7</name>
    <dbReference type="NCBI Taxonomy" id="1801992"/>
    <lineage>
        <taxon>Bacteria</taxon>
        <taxon>Candidatus Portnoyibacteriota</taxon>
    </lineage>
</organism>
<dbReference type="GO" id="GO:0007165">
    <property type="term" value="P:signal transduction"/>
    <property type="evidence" value="ECO:0007669"/>
    <property type="project" value="InterPro"/>
</dbReference>
<evidence type="ECO:0000256" key="2">
    <source>
        <dbReference type="SAM" id="Phobius"/>
    </source>
</evidence>
<dbReference type="SMART" id="SM00304">
    <property type="entry name" value="HAMP"/>
    <property type="match status" value="1"/>
</dbReference>
<sequence>METKIEQKISYRFSLIWIVSLLLGLIFLGFFLQGYFSLKLAIEQRINNELVQKKALAETMAEIIHFPIDFNTLKSRLDELKQMPSMENLVYFRVIKPSGDIFSSTINQEIGKRVQNFQMPEETIIDDATFQGDEIKNITARSSLHDAAVQIGFSVQNIASSEQDIIRFLISDMLFFFLLAVCFIVLFKIIIKPIEELTGLCNKMSKGQLITKPIESEIQEVNELTVAFNKMVNDLKMQKGEIEKVNENLEKKVKERTEELENLTAKLEEKVANRTKELQEKIEELEKFQNLAVGRELKMMELKKEIEKIKRQKDIGIGI</sequence>
<evidence type="ECO:0000313" key="5">
    <source>
        <dbReference type="Proteomes" id="UP000179099"/>
    </source>
</evidence>
<evidence type="ECO:0000256" key="1">
    <source>
        <dbReference type="SAM" id="Coils"/>
    </source>
</evidence>
<dbReference type="STRING" id="1801992.A2Y98_02085"/>
<protein>
    <recommendedName>
        <fullName evidence="3">HAMP domain-containing protein</fullName>
    </recommendedName>
</protein>
<gene>
    <name evidence="4" type="ORF">A2Y98_02085</name>
</gene>
<dbReference type="CDD" id="cd06225">
    <property type="entry name" value="HAMP"/>
    <property type="match status" value="1"/>
</dbReference>
<dbReference type="InterPro" id="IPR003660">
    <property type="entry name" value="HAMP_dom"/>
</dbReference>
<evidence type="ECO:0000259" key="3">
    <source>
        <dbReference type="PROSITE" id="PS50885"/>
    </source>
</evidence>
<name>A0A1G2F6Z2_9BACT</name>
<keyword evidence="1" id="KW-0175">Coiled coil</keyword>
<proteinExistence type="predicted"/>
<feature type="transmembrane region" description="Helical" evidence="2">
    <location>
        <begin position="15"/>
        <end position="36"/>
    </location>
</feature>
<keyword evidence="2" id="KW-0812">Transmembrane</keyword>
<dbReference type="Proteomes" id="UP000179099">
    <property type="component" value="Unassembled WGS sequence"/>
</dbReference>
<evidence type="ECO:0000313" key="4">
    <source>
        <dbReference type="EMBL" id="OGZ33846.1"/>
    </source>
</evidence>
<dbReference type="AlphaFoldDB" id="A0A1G2F6Z2"/>
<keyword evidence="2" id="KW-1133">Transmembrane helix</keyword>
<accession>A0A1G2F6Z2</accession>
<dbReference type="SUPFAM" id="SSF158472">
    <property type="entry name" value="HAMP domain-like"/>
    <property type="match status" value="1"/>
</dbReference>
<dbReference type="GO" id="GO:0016020">
    <property type="term" value="C:membrane"/>
    <property type="evidence" value="ECO:0007669"/>
    <property type="project" value="InterPro"/>
</dbReference>
<dbReference type="PROSITE" id="PS50885">
    <property type="entry name" value="HAMP"/>
    <property type="match status" value="1"/>
</dbReference>